<dbReference type="AlphaFoldDB" id="A8X9E0"/>
<dbReference type="CTD" id="8578853"/>
<dbReference type="Proteomes" id="UP000008549">
    <property type="component" value="Unassembled WGS sequence"/>
</dbReference>
<accession>A8X9E0</accession>
<dbReference type="InParanoid" id="A8X9E0"/>
<protein>
    <submittedName>
        <fullName evidence="1">Protein CBG09315</fullName>
    </submittedName>
</protein>
<gene>
    <name evidence="1 3" type="ORF">CBG09315</name>
    <name evidence="1" type="ORF">CBG_09315</name>
</gene>
<sequence length="124" mass="13729">MIPEFPLPTVDSDFYRSQIYQLPPIFGNAIQTPQLIEPTSFLTKTDSSIGKFKYFNTIKISSLFSLISVTSLRLNCIQNAVKRAAIRQSNLTKKSSNLNGPLRNSTLNPLAALSSLISPVVMTH</sequence>
<dbReference type="KEGG" id="cbr:CBG_09315"/>
<dbReference type="HOGENOM" id="CLU_2005934_0_0_1"/>
<reference evidence="1 2" key="2">
    <citation type="journal article" date="2011" name="PLoS Genet.">
        <title>Caenorhabditis briggsae recombinant inbred line genotypes reveal inter-strain incompatibility and the evolution of recombination.</title>
        <authorList>
            <person name="Ross J.A."/>
            <person name="Koboldt D.C."/>
            <person name="Staisch J.E."/>
            <person name="Chamberlin H.M."/>
            <person name="Gupta B.P."/>
            <person name="Miller R.D."/>
            <person name="Baird S.E."/>
            <person name="Haag E.S."/>
        </authorList>
    </citation>
    <scope>NUCLEOTIDE SEQUENCE [LARGE SCALE GENOMIC DNA]</scope>
    <source>
        <strain evidence="1 2">AF16</strain>
    </source>
</reference>
<dbReference type="OMA" id="PPIFGHA"/>
<dbReference type="eggNOG" id="ENOG502TIGA">
    <property type="taxonomic scope" value="Eukaryota"/>
</dbReference>
<evidence type="ECO:0000313" key="1">
    <source>
        <dbReference type="EMBL" id="CAP29252.2"/>
    </source>
</evidence>
<dbReference type="EMBL" id="HE600954">
    <property type="protein sequence ID" value="CAP29252.2"/>
    <property type="molecule type" value="Genomic_DNA"/>
</dbReference>
<dbReference type="RefSeq" id="XP_045094079.1">
    <property type="nucleotide sequence ID" value="XM_045237739.1"/>
</dbReference>
<name>A8X9E0_CAEBR</name>
<organism evidence="1 2">
    <name type="scientific">Caenorhabditis briggsae</name>
    <dbReference type="NCBI Taxonomy" id="6238"/>
    <lineage>
        <taxon>Eukaryota</taxon>
        <taxon>Metazoa</taxon>
        <taxon>Ecdysozoa</taxon>
        <taxon>Nematoda</taxon>
        <taxon>Chromadorea</taxon>
        <taxon>Rhabditida</taxon>
        <taxon>Rhabditina</taxon>
        <taxon>Rhabditomorpha</taxon>
        <taxon>Rhabditoidea</taxon>
        <taxon>Rhabditidae</taxon>
        <taxon>Peloderinae</taxon>
        <taxon>Caenorhabditis</taxon>
    </lineage>
</organism>
<dbReference type="WormBase" id="CBG09315">
    <property type="protein sequence ID" value="CBP08294"/>
    <property type="gene ID" value="WBGene00030918"/>
</dbReference>
<proteinExistence type="predicted"/>
<dbReference type="FunCoup" id="A8X9E0">
    <property type="interactions" value="1446"/>
</dbReference>
<dbReference type="GeneID" id="8578853"/>
<reference evidence="1 2" key="1">
    <citation type="journal article" date="2003" name="PLoS Biol.">
        <title>The genome sequence of Caenorhabditis briggsae: a platform for comparative genomics.</title>
        <authorList>
            <person name="Stein L.D."/>
            <person name="Bao Z."/>
            <person name="Blasiar D."/>
            <person name="Blumenthal T."/>
            <person name="Brent M.R."/>
            <person name="Chen N."/>
            <person name="Chinwalla A."/>
            <person name="Clarke L."/>
            <person name="Clee C."/>
            <person name="Coghlan A."/>
            <person name="Coulson A."/>
            <person name="D'Eustachio P."/>
            <person name="Fitch D.H."/>
            <person name="Fulton L.A."/>
            <person name="Fulton R.E."/>
            <person name="Griffiths-Jones S."/>
            <person name="Harris T.W."/>
            <person name="Hillier L.W."/>
            <person name="Kamath R."/>
            <person name="Kuwabara P.E."/>
            <person name="Mardis E.R."/>
            <person name="Marra M.A."/>
            <person name="Miner T.L."/>
            <person name="Minx P."/>
            <person name="Mullikin J.C."/>
            <person name="Plumb R.W."/>
            <person name="Rogers J."/>
            <person name="Schein J.E."/>
            <person name="Sohrmann M."/>
            <person name="Spieth J."/>
            <person name="Stajich J.E."/>
            <person name="Wei C."/>
            <person name="Willey D."/>
            <person name="Wilson R.K."/>
            <person name="Durbin R."/>
            <person name="Waterston R.H."/>
        </authorList>
    </citation>
    <scope>NUCLEOTIDE SEQUENCE [LARGE SCALE GENOMIC DNA]</scope>
    <source>
        <strain evidence="1 2">AF16</strain>
    </source>
</reference>
<evidence type="ECO:0000313" key="2">
    <source>
        <dbReference type="Proteomes" id="UP000008549"/>
    </source>
</evidence>
<keyword evidence="2" id="KW-1185">Reference proteome</keyword>
<evidence type="ECO:0000313" key="3">
    <source>
        <dbReference type="WormBase" id="CBG09315"/>
    </source>
</evidence>